<dbReference type="OrthoDB" id="422700at2759"/>
<dbReference type="GO" id="GO:0005829">
    <property type="term" value="C:cytosol"/>
    <property type="evidence" value="ECO:0007669"/>
    <property type="project" value="UniProtKB-SubCell"/>
</dbReference>
<dbReference type="EMBL" id="CAJPEV010000124">
    <property type="protein sequence ID" value="CAG0880984.1"/>
    <property type="molecule type" value="Genomic_DNA"/>
</dbReference>
<dbReference type="EMBL" id="LR899641">
    <property type="protein sequence ID" value="CAD7241340.1"/>
    <property type="molecule type" value="Genomic_DNA"/>
</dbReference>
<accession>A0A7R8X2A3</accession>
<dbReference type="Proteomes" id="UP000677054">
    <property type="component" value="Unassembled WGS sequence"/>
</dbReference>
<organism evidence="13">
    <name type="scientific">Darwinula stevensoni</name>
    <dbReference type="NCBI Taxonomy" id="69355"/>
    <lineage>
        <taxon>Eukaryota</taxon>
        <taxon>Metazoa</taxon>
        <taxon>Ecdysozoa</taxon>
        <taxon>Arthropoda</taxon>
        <taxon>Crustacea</taxon>
        <taxon>Oligostraca</taxon>
        <taxon>Ostracoda</taxon>
        <taxon>Podocopa</taxon>
        <taxon>Podocopida</taxon>
        <taxon>Darwinulocopina</taxon>
        <taxon>Darwinuloidea</taxon>
        <taxon>Darwinulidae</taxon>
        <taxon>Darwinula</taxon>
    </lineage>
</organism>
<dbReference type="InterPro" id="IPR006155">
    <property type="entry name" value="Josephin"/>
</dbReference>
<dbReference type="InterPro" id="IPR040053">
    <property type="entry name" value="JOSD1/2"/>
</dbReference>
<name>A0A7R8X2A3_9CRUS</name>
<dbReference type="GO" id="GO:0004843">
    <property type="term" value="F:cysteine-type deubiquitinase activity"/>
    <property type="evidence" value="ECO:0007669"/>
    <property type="project" value="UniProtKB-EC"/>
</dbReference>
<dbReference type="SMART" id="SM01246">
    <property type="entry name" value="Josephin"/>
    <property type="match status" value="1"/>
</dbReference>
<comment type="function">
    <text evidence="8">Cleaves 'Lys-63'-linked poly-ubiquitin chains, and with lesser efficiency 'Lys-48'-linked poly-ubiquitin chains (in vitro). May act as a deubiquitinating enzyme.</text>
</comment>
<evidence type="ECO:0000256" key="7">
    <source>
        <dbReference type="ARBA" id="ARBA00022801"/>
    </source>
</evidence>
<comment type="subcellular location">
    <subcellularLocation>
        <location evidence="2">Cytoplasm</location>
        <location evidence="2">Cytosol</location>
    </subcellularLocation>
</comment>
<evidence type="ECO:0000259" key="12">
    <source>
        <dbReference type="PROSITE" id="PS50957"/>
    </source>
</evidence>
<evidence type="ECO:0000313" key="14">
    <source>
        <dbReference type="Proteomes" id="UP000677054"/>
    </source>
</evidence>
<dbReference type="GO" id="GO:0016579">
    <property type="term" value="P:protein deubiquitination"/>
    <property type="evidence" value="ECO:0007669"/>
    <property type="project" value="InterPro"/>
</dbReference>
<evidence type="ECO:0000256" key="3">
    <source>
        <dbReference type="ARBA" id="ARBA00012759"/>
    </source>
</evidence>
<evidence type="ECO:0000256" key="2">
    <source>
        <dbReference type="ARBA" id="ARBA00004514"/>
    </source>
</evidence>
<proteinExistence type="predicted"/>
<keyword evidence="4" id="KW-0963">Cytoplasm</keyword>
<dbReference type="PROSITE" id="PS50957">
    <property type="entry name" value="JOSEPHIN"/>
    <property type="match status" value="1"/>
</dbReference>
<evidence type="ECO:0000256" key="6">
    <source>
        <dbReference type="ARBA" id="ARBA00022786"/>
    </source>
</evidence>
<dbReference type="PANTHER" id="PTHR13291">
    <property type="entry name" value="JOSEPHIN 1, 2"/>
    <property type="match status" value="1"/>
</dbReference>
<dbReference type="PANTHER" id="PTHR13291:SF0">
    <property type="entry name" value="JOSEPHIN-LIKE PROTEIN"/>
    <property type="match status" value="1"/>
</dbReference>
<keyword evidence="6" id="KW-0833">Ubl conjugation pathway</keyword>
<dbReference type="Gene3D" id="3.90.70.40">
    <property type="match status" value="1"/>
</dbReference>
<reference evidence="13" key="1">
    <citation type="submission" date="2020-11" db="EMBL/GenBank/DDBJ databases">
        <authorList>
            <person name="Tran Van P."/>
        </authorList>
    </citation>
    <scope>NUCLEOTIDE SEQUENCE</scope>
</reference>
<feature type="active site" evidence="11">
    <location>
        <position position="161"/>
    </location>
</feature>
<keyword evidence="7 11" id="KW-0378">Hydrolase</keyword>
<evidence type="ECO:0000256" key="4">
    <source>
        <dbReference type="ARBA" id="ARBA00022490"/>
    </source>
</evidence>
<dbReference type="Pfam" id="PF02099">
    <property type="entry name" value="Josephin"/>
    <property type="match status" value="1"/>
</dbReference>
<dbReference type="FunFam" id="3.90.70.40:FF:000003">
    <property type="entry name" value="josephin-2 isoform X1"/>
    <property type="match status" value="1"/>
</dbReference>
<evidence type="ECO:0000256" key="10">
    <source>
        <dbReference type="ARBA" id="ARBA00077222"/>
    </source>
</evidence>
<feature type="domain" description="Josephin" evidence="12">
    <location>
        <begin position="31"/>
        <end position="209"/>
    </location>
</feature>
<dbReference type="GO" id="GO:0006508">
    <property type="term" value="P:proteolysis"/>
    <property type="evidence" value="ECO:0007669"/>
    <property type="project" value="UniProtKB-KW"/>
</dbReference>
<evidence type="ECO:0000256" key="1">
    <source>
        <dbReference type="ARBA" id="ARBA00000707"/>
    </source>
</evidence>
<keyword evidence="5" id="KW-0645">Protease</keyword>
<comment type="catalytic activity">
    <reaction evidence="1">
        <text>Thiol-dependent hydrolysis of ester, thioester, amide, peptide and isopeptide bonds formed by the C-terminal Gly of ubiquitin (a 76-residue protein attached to proteins as an intracellular targeting signal).</text>
        <dbReference type="EC" id="3.4.19.12"/>
    </reaction>
</comment>
<feature type="active site" evidence="11">
    <location>
        <position position="146"/>
    </location>
</feature>
<feature type="active site" evidence="11">
    <location>
        <position position="44"/>
    </location>
</feature>
<evidence type="ECO:0000256" key="11">
    <source>
        <dbReference type="PROSITE-ProRule" id="PRU00331"/>
    </source>
</evidence>
<evidence type="ECO:0000256" key="5">
    <source>
        <dbReference type="ARBA" id="ARBA00022670"/>
    </source>
</evidence>
<evidence type="ECO:0000256" key="9">
    <source>
        <dbReference type="ARBA" id="ARBA00069892"/>
    </source>
</evidence>
<protein>
    <recommendedName>
        <fullName evidence="9">Josephin-2</fullName>
        <ecNumber evidence="3">3.4.19.12</ecNumber>
    </recommendedName>
    <alternativeName>
        <fullName evidence="10">Josephin domain-containing protein 2</fullName>
    </alternativeName>
</protein>
<gene>
    <name evidence="13" type="ORF">DSTB1V02_LOCUS1334</name>
</gene>
<evidence type="ECO:0000256" key="8">
    <source>
        <dbReference type="ARBA" id="ARBA00058284"/>
    </source>
</evidence>
<dbReference type="AlphaFoldDB" id="A0A7R8X2A3"/>
<sequence length="238" mass="27495">MVRDNCTCGSDMQLKMSAIMEPREDHVDITIYPIYHEKQSFGFCALHALNNLFQDESAYSRNSLDEICKALSPGSLLNPHKSLFGIGIYDVNVVFAALQGKDYEALWYDKRRDPSTLELSNIFGFILNILSPLTMWNISLGVNRRHWIAVREIRGKYYNLDSKLNAPWCIGEVEELLDFLRESLKDESKQIFVIVKKSVARDRLWQKKASPIPIIRVVRSEAIIVERSLEKFLGHMKR</sequence>
<keyword evidence="14" id="KW-1185">Reference proteome</keyword>
<dbReference type="EC" id="3.4.19.12" evidence="3"/>
<evidence type="ECO:0000313" key="13">
    <source>
        <dbReference type="EMBL" id="CAD7241340.1"/>
    </source>
</evidence>